<accession>A0A922HW07</accession>
<sequence>MDYVPHVNIRILDVNSTLSSLISNTYLGFTPDHLTSIATLKIYQELPHAVTVSLILNSSVPVLPCGLLSPFRSPQHHHLPDARIRGWCSGGGGGGSGVDSICGGRSVVGWFISIIVRSFIIIVD</sequence>
<keyword evidence="2" id="KW-1185">Reference proteome</keyword>
<proteinExistence type="predicted"/>
<evidence type="ECO:0000313" key="2">
    <source>
        <dbReference type="Proteomes" id="UP000790347"/>
    </source>
</evidence>
<reference evidence="1" key="1">
    <citation type="submission" date="2013-05" db="EMBL/GenBank/DDBJ databases">
        <authorList>
            <person name="Yim A.K.Y."/>
            <person name="Chan T.F."/>
            <person name="Ji K.M."/>
            <person name="Liu X.Y."/>
            <person name="Zhou J.W."/>
            <person name="Li R.Q."/>
            <person name="Yang K.Y."/>
            <person name="Li J."/>
            <person name="Li M."/>
            <person name="Law P.T.W."/>
            <person name="Wu Y.L."/>
            <person name="Cai Z.L."/>
            <person name="Qin H."/>
            <person name="Bao Y."/>
            <person name="Leung R.K.K."/>
            <person name="Ng P.K.S."/>
            <person name="Zou J."/>
            <person name="Zhong X.J."/>
            <person name="Ran P.X."/>
            <person name="Zhong N.S."/>
            <person name="Liu Z.G."/>
            <person name="Tsui S.K.W."/>
        </authorList>
    </citation>
    <scope>NUCLEOTIDE SEQUENCE</scope>
    <source>
        <strain evidence="1">Derf</strain>
        <tissue evidence="1">Whole organism</tissue>
    </source>
</reference>
<organism evidence="1 2">
    <name type="scientific">Dermatophagoides farinae</name>
    <name type="common">American house dust mite</name>
    <dbReference type="NCBI Taxonomy" id="6954"/>
    <lineage>
        <taxon>Eukaryota</taxon>
        <taxon>Metazoa</taxon>
        <taxon>Ecdysozoa</taxon>
        <taxon>Arthropoda</taxon>
        <taxon>Chelicerata</taxon>
        <taxon>Arachnida</taxon>
        <taxon>Acari</taxon>
        <taxon>Acariformes</taxon>
        <taxon>Sarcoptiformes</taxon>
        <taxon>Astigmata</taxon>
        <taxon>Psoroptidia</taxon>
        <taxon>Analgoidea</taxon>
        <taxon>Pyroglyphidae</taxon>
        <taxon>Dermatophagoidinae</taxon>
        <taxon>Dermatophagoides</taxon>
    </lineage>
</organism>
<reference evidence="1" key="2">
    <citation type="journal article" date="2022" name="Res Sq">
        <title>Comparative Genomics Reveals Insights into the Divergent Evolution of Astigmatic Mites and Household Pest Adaptations.</title>
        <authorList>
            <person name="Xiong Q."/>
            <person name="Wan A.T.-Y."/>
            <person name="Liu X.-Y."/>
            <person name="Fung C.S.-H."/>
            <person name="Xiao X."/>
            <person name="Malainual N."/>
            <person name="Hou J."/>
            <person name="Wang L."/>
            <person name="Wang M."/>
            <person name="Yang K."/>
            <person name="Cui Y."/>
            <person name="Leung E."/>
            <person name="Nong W."/>
            <person name="Shin S.-K."/>
            <person name="Au S."/>
            <person name="Jeong K.Y."/>
            <person name="Chew F.T."/>
            <person name="Hui J."/>
            <person name="Leung T.F."/>
            <person name="Tungtrongchitr A."/>
            <person name="Zhong N."/>
            <person name="Liu Z."/>
            <person name="Tsui S."/>
        </authorList>
    </citation>
    <scope>NUCLEOTIDE SEQUENCE</scope>
    <source>
        <strain evidence="1">Derf</strain>
        <tissue evidence="1">Whole organism</tissue>
    </source>
</reference>
<dbReference type="AlphaFoldDB" id="A0A922HW07"/>
<name>A0A922HW07_DERFA</name>
<evidence type="ECO:0000313" key="1">
    <source>
        <dbReference type="EMBL" id="KAH9511425.1"/>
    </source>
</evidence>
<dbReference type="Proteomes" id="UP000790347">
    <property type="component" value="Unassembled WGS sequence"/>
</dbReference>
<dbReference type="EMBL" id="ASGP02000004">
    <property type="protein sequence ID" value="KAH9511425.1"/>
    <property type="molecule type" value="Genomic_DNA"/>
</dbReference>
<protein>
    <submittedName>
        <fullName evidence="1">Uncharacterized protein</fullName>
    </submittedName>
</protein>
<comment type="caution">
    <text evidence="1">The sequence shown here is derived from an EMBL/GenBank/DDBJ whole genome shotgun (WGS) entry which is preliminary data.</text>
</comment>
<gene>
    <name evidence="1" type="ORF">DERF_009887</name>
</gene>